<dbReference type="Pfam" id="PF00664">
    <property type="entry name" value="ABC_membrane"/>
    <property type="match status" value="1"/>
</dbReference>
<feature type="transmembrane region" description="Helical" evidence="10">
    <location>
        <begin position="377"/>
        <end position="401"/>
    </location>
</feature>
<keyword evidence="2 10" id="KW-0812">Transmembrane</keyword>
<reference evidence="14 15" key="1">
    <citation type="submission" date="2023-06" db="EMBL/GenBank/DDBJ databases">
        <title>Sporosarcina sp. nov., isolated from Korean traditional fermented seafood 'Jeotgal'.</title>
        <authorList>
            <person name="Yang A.-I."/>
            <person name="Shin N.-R."/>
        </authorList>
    </citation>
    <scope>NUCLEOTIDE SEQUENCE [LARGE SCALE GENOMIC DNA]</scope>
    <source>
        <strain evidence="14 15">KCTC3840</strain>
    </source>
</reference>
<gene>
    <name evidence="14" type="ORF">QT716_02425</name>
</gene>
<feature type="domain" description="ABC transmembrane type-1" evidence="12">
    <location>
        <begin position="158"/>
        <end position="438"/>
    </location>
</feature>
<evidence type="ECO:0000259" key="12">
    <source>
        <dbReference type="PROSITE" id="PS50929"/>
    </source>
</evidence>
<dbReference type="Gene3D" id="3.90.70.10">
    <property type="entry name" value="Cysteine proteinases"/>
    <property type="match status" value="1"/>
</dbReference>
<dbReference type="InterPro" id="IPR003593">
    <property type="entry name" value="AAA+_ATPase"/>
</dbReference>
<keyword evidence="15" id="KW-1185">Reference proteome</keyword>
<proteinExistence type="predicted"/>
<dbReference type="CDD" id="cd18555">
    <property type="entry name" value="ABC_6TM_T1SS_like"/>
    <property type="match status" value="1"/>
</dbReference>
<dbReference type="PANTHER" id="PTHR24221">
    <property type="entry name" value="ATP-BINDING CASSETTE SUB-FAMILY B"/>
    <property type="match status" value="1"/>
</dbReference>
<feature type="transmembrane region" description="Helical" evidence="10">
    <location>
        <begin position="295"/>
        <end position="312"/>
    </location>
</feature>
<dbReference type="Gene3D" id="3.40.50.300">
    <property type="entry name" value="P-loop containing nucleotide triphosphate hydrolases"/>
    <property type="match status" value="1"/>
</dbReference>
<evidence type="ECO:0000256" key="4">
    <source>
        <dbReference type="ARBA" id="ARBA00022807"/>
    </source>
</evidence>
<dbReference type="InterPro" id="IPR017871">
    <property type="entry name" value="ABC_transporter-like_CS"/>
</dbReference>
<dbReference type="Pfam" id="PF00005">
    <property type="entry name" value="ABC_tran"/>
    <property type="match status" value="1"/>
</dbReference>
<dbReference type="InterPro" id="IPR005074">
    <property type="entry name" value="Peptidase_C39"/>
</dbReference>
<evidence type="ECO:0000256" key="2">
    <source>
        <dbReference type="ARBA" id="ARBA00022692"/>
    </source>
</evidence>
<dbReference type="Pfam" id="PF03412">
    <property type="entry name" value="Peptidase_C39"/>
    <property type="match status" value="1"/>
</dbReference>
<feature type="domain" description="ABC transporter" evidence="11">
    <location>
        <begin position="468"/>
        <end position="705"/>
    </location>
</feature>
<dbReference type="SUPFAM" id="SSF52540">
    <property type="entry name" value="P-loop containing nucleoside triphosphate hydrolases"/>
    <property type="match status" value="1"/>
</dbReference>
<keyword evidence="4" id="KW-0378">Hydrolase</keyword>
<keyword evidence="3" id="KW-0547">Nucleotide-binding</keyword>
<dbReference type="SUPFAM" id="SSF90123">
    <property type="entry name" value="ABC transporter transmembrane region"/>
    <property type="match status" value="1"/>
</dbReference>
<dbReference type="PROSITE" id="PS50893">
    <property type="entry name" value="ABC_TRANSPORTER_2"/>
    <property type="match status" value="1"/>
</dbReference>
<evidence type="ECO:0000259" key="11">
    <source>
        <dbReference type="PROSITE" id="PS50893"/>
    </source>
</evidence>
<keyword evidence="4" id="KW-0788">Thiol protease</keyword>
<accession>A0ABU4FW18</accession>
<dbReference type="InterPro" id="IPR003439">
    <property type="entry name" value="ABC_transporter-like_ATP-bd"/>
</dbReference>
<evidence type="ECO:0000256" key="6">
    <source>
        <dbReference type="ARBA" id="ARBA00022927"/>
    </source>
</evidence>
<feature type="transmembrane region" description="Helical" evidence="10">
    <location>
        <begin position="193"/>
        <end position="210"/>
    </location>
</feature>
<dbReference type="InterPro" id="IPR011527">
    <property type="entry name" value="ABC1_TM_dom"/>
</dbReference>
<dbReference type="PANTHER" id="PTHR24221:SF654">
    <property type="entry name" value="ATP-BINDING CASSETTE SUB-FAMILY B MEMBER 6"/>
    <property type="match status" value="1"/>
</dbReference>
<sequence length="713" mass="80850">MAKIKLVQQAEHSECGLASLTMLMNYHGMSTSLPELRNTYGVPRGGFKISEMMTILEDHGFEAKAYKVHTGLEQLQVPCIAFWNNRHYVVIEKVKKSKVCICDPATGRRWISKEEAEECFSNIVIQVDSQNEEKPRASENKASFLLGFLNSSFKKPLFFLLFLTIGIQGLMLIVPIVTKYLVDQSITVEKQSIGIIMLLSLVVLLGYYALQVGRGFIIAQFQKIFDDKLMSLYMEKLLQLPLPFFSNRSTGELIFRSNLSVYIRQILTQKAVLLLVDSVFLLFYTILMWNYSPTLAMITVVIAMTMVIISVLNTQKVRQFIDLEMIEQAKVQKNITEIIEGIETVKSTGSEQTFFKRWQEDFHKQLKITNAKERFSAVFLTIPQTLQFGLPLLLLLIGLYFVQEQSLTMGTVVAFLTLASSFINPVMGLANVYNDFVLLHTYFNKIEEIITHPTQQDGTAQLDSFEKVSLNNVTYQYSKFDEPVLQDVNLTIERSEKVAIVGESGSGKSTLLKLMAGLLQQTSGDISYNDESLVHIQKDSFNKQVAYTNQQAMIFNDSIEQNIVLGRTQEANKEYYHHLQDVLVKSDVFSIIEKLPLGIKSILSEQGANLSGGQRQKIALARSLFKKPELHLLDEPTSALDNISERHVMESLLEEDATCIVVAHRLQTIQHVDRIIVLKNGKIVGEGTHQQLIASNLTYRQLYNEEKRMENAS</sequence>
<keyword evidence="9" id="KW-0080">Bacteriocin transport</keyword>
<dbReference type="EMBL" id="JAUBDH010000001">
    <property type="protein sequence ID" value="MDW0108899.1"/>
    <property type="molecule type" value="Genomic_DNA"/>
</dbReference>
<feature type="transmembrane region" description="Helical" evidence="10">
    <location>
        <begin position="407"/>
        <end position="430"/>
    </location>
</feature>
<dbReference type="Gene3D" id="1.20.1560.10">
    <property type="entry name" value="ABC transporter type 1, transmembrane domain"/>
    <property type="match status" value="1"/>
</dbReference>
<organism evidence="14 15">
    <name type="scientific">Sporosarcina aquimarina</name>
    <dbReference type="NCBI Taxonomy" id="114975"/>
    <lineage>
        <taxon>Bacteria</taxon>
        <taxon>Bacillati</taxon>
        <taxon>Bacillota</taxon>
        <taxon>Bacilli</taxon>
        <taxon>Bacillales</taxon>
        <taxon>Caryophanaceae</taxon>
        <taxon>Sporosarcina</taxon>
    </lineage>
</organism>
<comment type="caution">
    <text evidence="14">The sequence shown here is derived from an EMBL/GenBank/DDBJ whole genome shotgun (WGS) entry which is preliminary data.</text>
</comment>
<keyword evidence="5" id="KW-0067">ATP-binding</keyword>
<evidence type="ECO:0000256" key="9">
    <source>
        <dbReference type="ARBA" id="ARBA00043264"/>
    </source>
</evidence>
<keyword evidence="8 10" id="KW-0472">Membrane</keyword>
<dbReference type="PROSITE" id="PS50990">
    <property type="entry name" value="PEPTIDASE_C39"/>
    <property type="match status" value="1"/>
</dbReference>
<dbReference type="CDD" id="cd02425">
    <property type="entry name" value="Peptidase_C39F"/>
    <property type="match status" value="1"/>
</dbReference>
<evidence type="ECO:0000256" key="10">
    <source>
        <dbReference type="SAM" id="Phobius"/>
    </source>
</evidence>
<keyword evidence="6" id="KW-0813">Transport</keyword>
<dbReference type="InterPro" id="IPR033839">
    <property type="entry name" value="Lacticin_481_peptidase"/>
</dbReference>
<feature type="domain" description="Peptidase C39" evidence="13">
    <location>
        <begin position="9"/>
        <end position="127"/>
    </location>
</feature>
<keyword evidence="6" id="KW-0653">Protein transport</keyword>
<name>A0ABU4FW18_9BACL</name>
<comment type="subcellular location">
    <subcellularLocation>
        <location evidence="1">Cell membrane</location>
        <topology evidence="1">Multi-pass membrane protein</topology>
    </subcellularLocation>
</comment>
<evidence type="ECO:0000256" key="7">
    <source>
        <dbReference type="ARBA" id="ARBA00022989"/>
    </source>
</evidence>
<keyword evidence="7 10" id="KW-1133">Transmembrane helix</keyword>
<evidence type="ECO:0000256" key="3">
    <source>
        <dbReference type="ARBA" id="ARBA00022741"/>
    </source>
</evidence>
<evidence type="ECO:0000256" key="8">
    <source>
        <dbReference type="ARBA" id="ARBA00023136"/>
    </source>
</evidence>
<evidence type="ECO:0000256" key="1">
    <source>
        <dbReference type="ARBA" id="ARBA00004651"/>
    </source>
</evidence>
<evidence type="ECO:0000256" key="5">
    <source>
        <dbReference type="ARBA" id="ARBA00022840"/>
    </source>
</evidence>
<dbReference type="InterPro" id="IPR039421">
    <property type="entry name" value="Type_1_exporter"/>
</dbReference>
<dbReference type="InterPro" id="IPR036640">
    <property type="entry name" value="ABC1_TM_sf"/>
</dbReference>
<dbReference type="Proteomes" id="UP001280629">
    <property type="component" value="Unassembled WGS sequence"/>
</dbReference>
<evidence type="ECO:0000259" key="13">
    <source>
        <dbReference type="PROSITE" id="PS50990"/>
    </source>
</evidence>
<evidence type="ECO:0000313" key="14">
    <source>
        <dbReference type="EMBL" id="MDW0108899.1"/>
    </source>
</evidence>
<feature type="transmembrane region" description="Helical" evidence="10">
    <location>
        <begin position="157"/>
        <end position="181"/>
    </location>
</feature>
<protein>
    <submittedName>
        <fullName evidence="14">Peptidase domain-containing ABC transporter</fullName>
    </submittedName>
</protein>
<evidence type="ECO:0000313" key="15">
    <source>
        <dbReference type="Proteomes" id="UP001280629"/>
    </source>
</evidence>
<feature type="transmembrane region" description="Helical" evidence="10">
    <location>
        <begin position="271"/>
        <end position="289"/>
    </location>
</feature>
<dbReference type="SMART" id="SM00382">
    <property type="entry name" value="AAA"/>
    <property type="match status" value="1"/>
</dbReference>
<dbReference type="PROSITE" id="PS00211">
    <property type="entry name" value="ABC_TRANSPORTER_1"/>
    <property type="match status" value="1"/>
</dbReference>
<dbReference type="InterPro" id="IPR027417">
    <property type="entry name" value="P-loop_NTPase"/>
</dbReference>
<dbReference type="PROSITE" id="PS50929">
    <property type="entry name" value="ABC_TM1F"/>
    <property type="match status" value="1"/>
</dbReference>
<keyword evidence="4" id="KW-0645">Protease</keyword>
<dbReference type="RefSeq" id="WP_317934205.1">
    <property type="nucleotide sequence ID" value="NZ_JAUBDH010000001.1"/>
</dbReference>